<keyword evidence="4 7" id="KW-0812">Transmembrane</keyword>
<name>A0ABP9SPW5_9MICC</name>
<feature type="transmembrane region" description="Helical" evidence="7">
    <location>
        <begin position="95"/>
        <end position="115"/>
    </location>
</feature>
<sequence>MHDVGQVVATAQTAGPVALALAVVVKLTRVVLLAPIVAGAGLTQRWSMRRNSRNCTEASDDGGKFPPIVPLFVLGFIAMVAVRSLGWLGPGVLDAAGALQDILLASALFGLGSAVRVRTLLHTGGRAALVALGSWFLIALLGLGAVLLMIR</sequence>
<dbReference type="PANTHER" id="PTHR30106">
    <property type="entry name" value="INNER MEMBRANE PROTEIN YEIH-RELATED"/>
    <property type="match status" value="1"/>
</dbReference>
<dbReference type="Proteomes" id="UP001500200">
    <property type="component" value="Unassembled WGS sequence"/>
</dbReference>
<evidence type="ECO:0000256" key="4">
    <source>
        <dbReference type="ARBA" id="ARBA00022692"/>
    </source>
</evidence>
<protein>
    <recommendedName>
        <fullName evidence="10">Sulfate exporter family transporter</fullName>
    </recommendedName>
</protein>
<reference evidence="9" key="1">
    <citation type="journal article" date="2019" name="Int. J. Syst. Evol. Microbiol.">
        <title>The Global Catalogue of Microorganisms (GCM) 10K type strain sequencing project: providing services to taxonomists for standard genome sequencing and annotation.</title>
        <authorList>
            <consortium name="The Broad Institute Genomics Platform"/>
            <consortium name="The Broad Institute Genome Sequencing Center for Infectious Disease"/>
            <person name="Wu L."/>
            <person name="Ma J."/>
        </authorList>
    </citation>
    <scope>NUCLEOTIDE SEQUENCE [LARGE SCALE GENOMIC DNA]</scope>
    <source>
        <strain evidence="9">JCM 18514</strain>
    </source>
</reference>
<evidence type="ECO:0000313" key="8">
    <source>
        <dbReference type="EMBL" id="GAA5199313.1"/>
    </source>
</evidence>
<organism evidence="8 9">
    <name type="scientific">Arthrobacter gyeryongensis</name>
    <dbReference type="NCBI Taxonomy" id="1650592"/>
    <lineage>
        <taxon>Bacteria</taxon>
        <taxon>Bacillati</taxon>
        <taxon>Actinomycetota</taxon>
        <taxon>Actinomycetes</taxon>
        <taxon>Micrococcales</taxon>
        <taxon>Micrococcaceae</taxon>
        <taxon>Arthrobacter</taxon>
    </lineage>
</organism>
<evidence type="ECO:0000256" key="2">
    <source>
        <dbReference type="ARBA" id="ARBA00007977"/>
    </source>
</evidence>
<gene>
    <name evidence="8" type="ORF">GCM10023346_38730</name>
</gene>
<accession>A0ABP9SPW5</accession>
<comment type="subcellular location">
    <subcellularLocation>
        <location evidence="1">Cell membrane</location>
        <topology evidence="1">Multi-pass membrane protein</topology>
    </subcellularLocation>
</comment>
<proteinExistence type="inferred from homology"/>
<dbReference type="InterPro" id="IPR018383">
    <property type="entry name" value="UPF0324_pro"/>
</dbReference>
<comment type="caution">
    <text evidence="8">The sequence shown here is derived from an EMBL/GenBank/DDBJ whole genome shotgun (WGS) entry which is preliminary data.</text>
</comment>
<dbReference type="Pfam" id="PF03601">
    <property type="entry name" value="Cons_hypoth698"/>
    <property type="match status" value="1"/>
</dbReference>
<feature type="transmembrane region" description="Helical" evidence="7">
    <location>
        <begin position="127"/>
        <end position="150"/>
    </location>
</feature>
<dbReference type="PANTHER" id="PTHR30106:SF2">
    <property type="entry name" value="UPF0324 INNER MEMBRANE PROTEIN YEIH"/>
    <property type="match status" value="1"/>
</dbReference>
<evidence type="ECO:0000256" key="1">
    <source>
        <dbReference type="ARBA" id="ARBA00004651"/>
    </source>
</evidence>
<evidence type="ECO:0008006" key="10">
    <source>
        <dbReference type="Google" id="ProtNLM"/>
    </source>
</evidence>
<evidence type="ECO:0000256" key="7">
    <source>
        <dbReference type="SAM" id="Phobius"/>
    </source>
</evidence>
<keyword evidence="9" id="KW-1185">Reference proteome</keyword>
<comment type="similarity">
    <text evidence="2">Belongs to the UPF0324 family.</text>
</comment>
<keyword evidence="6 7" id="KW-0472">Membrane</keyword>
<evidence type="ECO:0000313" key="9">
    <source>
        <dbReference type="Proteomes" id="UP001500200"/>
    </source>
</evidence>
<keyword evidence="5 7" id="KW-1133">Transmembrane helix</keyword>
<evidence type="ECO:0000256" key="3">
    <source>
        <dbReference type="ARBA" id="ARBA00022475"/>
    </source>
</evidence>
<evidence type="ECO:0000256" key="5">
    <source>
        <dbReference type="ARBA" id="ARBA00022989"/>
    </source>
</evidence>
<feature type="transmembrane region" description="Helical" evidence="7">
    <location>
        <begin position="17"/>
        <end position="43"/>
    </location>
</feature>
<keyword evidence="3" id="KW-1003">Cell membrane</keyword>
<feature type="transmembrane region" description="Helical" evidence="7">
    <location>
        <begin position="68"/>
        <end position="89"/>
    </location>
</feature>
<evidence type="ECO:0000256" key="6">
    <source>
        <dbReference type="ARBA" id="ARBA00023136"/>
    </source>
</evidence>
<dbReference type="EMBL" id="BAABKK010000030">
    <property type="protein sequence ID" value="GAA5199313.1"/>
    <property type="molecule type" value="Genomic_DNA"/>
</dbReference>